<accession>C4GFS8</accession>
<proteinExistence type="predicted"/>
<protein>
    <submittedName>
        <fullName evidence="3">Toxin-antitoxin system, toxin component, Bro family</fullName>
    </submittedName>
</protein>
<evidence type="ECO:0000259" key="2">
    <source>
        <dbReference type="Pfam" id="PF08346"/>
    </source>
</evidence>
<organism evidence="3 4">
    <name type="scientific">Kingella oralis ATCC 51147</name>
    <dbReference type="NCBI Taxonomy" id="629741"/>
    <lineage>
        <taxon>Bacteria</taxon>
        <taxon>Pseudomonadati</taxon>
        <taxon>Pseudomonadota</taxon>
        <taxon>Betaproteobacteria</taxon>
        <taxon>Neisseriales</taxon>
        <taxon>Neisseriaceae</taxon>
        <taxon>Kingella</taxon>
    </lineage>
</organism>
<evidence type="ECO:0000313" key="4">
    <source>
        <dbReference type="Proteomes" id="UP000003009"/>
    </source>
</evidence>
<sequence length="244" mass="27934">MTELLTYLINGDLIMTELFVLVNRPVAGQAQQTVNARELHAFLESKQEFSNWIKNRIEDYGFLDGVDFLTNLSKTQGRPRIDYFLSLDMAKELSMVERNAKGKQARQYFIDCEKRLSGSLKVDFNDPLQAAKAFIEAETARRDAERKLQIAGGALTRLGAAKGSQCLRESAKLLKWQQTPFIDWLLVKKMLFRDAGKQLCVYQEYLGRGWFEYRTDEKNGHAFKQVMVTPLGLQKLAQKLEVVA</sequence>
<reference evidence="3" key="1">
    <citation type="submission" date="2009-04" db="EMBL/GenBank/DDBJ databases">
        <authorList>
            <person name="Weinstock G."/>
            <person name="Sodergren E."/>
            <person name="Clifton S."/>
            <person name="Fulton L."/>
            <person name="Fulton B."/>
            <person name="Courtney L."/>
            <person name="Fronick C."/>
            <person name="Harrison M."/>
            <person name="Strong C."/>
            <person name="Farmer C."/>
            <person name="Delahaunty K."/>
            <person name="Markovic C."/>
            <person name="Hall O."/>
            <person name="Minx P."/>
            <person name="Tomlinson C."/>
            <person name="Mitreva M."/>
            <person name="Nelson J."/>
            <person name="Hou S."/>
            <person name="Wollam A."/>
            <person name="Pepin K.H."/>
            <person name="Johnson M."/>
            <person name="Bhonagiri V."/>
            <person name="Nash W.E."/>
            <person name="Warren W."/>
            <person name="Chinwalla A."/>
            <person name="Mardis E.R."/>
            <person name="Wilson R.K."/>
        </authorList>
    </citation>
    <scope>NUCLEOTIDE SEQUENCE [LARGE SCALE GENOMIC DNA]</scope>
    <source>
        <strain evidence="3">ATCC 51147</strain>
    </source>
</reference>
<dbReference type="InterPro" id="IPR013557">
    <property type="entry name" value="AntA/B_antirep"/>
</dbReference>
<dbReference type="OrthoDB" id="8611785at2"/>
<dbReference type="Pfam" id="PF03374">
    <property type="entry name" value="ANT"/>
    <property type="match status" value="1"/>
</dbReference>
<gene>
    <name evidence="3" type="ORF">GCWU000324_00995</name>
</gene>
<dbReference type="AlphaFoldDB" id="C4GFS8"/>
<feature type="domain" description="AntA/AntB antirepressor" evidence="2">
    <location>
        <begin position="34"/>
        <end position="99"/>
    </location>
</feature>
<feature type="domain" description="Antirepressor protein C-terminal" evidence="1">
    <location>
        <begin position="157"/>
        <end position="241"/>
    </location>
</feature>
<keyword evidence="4" id="KW-1185">Reference proteome</keyword>
<dbReference type="STRING" id="629741.GCWU000324_00995"/>
<dbReference type="EMBL" id="ACJW02000002">
    <property type="protein sequence ID" value="EEP69083.1"/>
    <property type="molecule type" value="Genomic_DNA"/>
</dbReference>
<dbReference type="InterPro" id="IPR005039">
    <property type="entry name" value="Ant_C"/>
</dbReference>
<evidence type="ECO:0000313" key="3">
    <source>
        <dbReference type="EMBL" id="EEP69083.1"/>
    </source>
</evidence>
<name>C4GFS8_9NEIS</name>
<dbReference type="GO" id="GO:0003677">
    <property type="term" value="F:DNA binding"/>
    <property type="evidence" value="ECO:0007669"/>
    <property type="project" value="InterPro"/>
</dbReference>
<dbReference type="Proteomes" id="UP000003009">
    <property type="component" value="Unassembled WGS sequence"/>
</dbReference>
<comment type="caution">
    <text evidence="3">The sequence shown here is derived from an EMBL/GenBank/DDBJ whole genome shotgun (WGS) entry which is preliminary data.</text>
</comment>
<dbReference type="HOGENOM" id="CLU_046670_11_3_4"/>
<dbReference type="PANTHER" id="PTHR36180">
    <property type="entry name" value="DNA-BINDING PROTEIN-RELATED-RELATED"/>
    <property type="match status" value="1"/>
</dbReference>
<dbReference type="Pfam" id="PF08346">
    <property type="entry name" value="AntA"/>
    <property type="match status" value="1"/>
</dbReference>
<evidence type="ECO:0000259" key="1">
    <source>
        <dbReference type="Pfam" id="PF03374"/>
    </source>
</evidence>
<dbReference type="PANTHER" id="PTHR36180:SF1">
    <property type="entry name" value="ANTA_ANTB ANTIREPRESSOR DOMAIN-CONTAINING PROTEIN"/>
    <property type="match status" value="1"/>
</dbReference>